<dbReference type="InterPro" id="IPR020818">
    <property type="entry name" value="Chaperonin_GroES"/>
</dbReference>
<dbReference type="InterPro" id="IPR011032">
    <property type="entry name" value="GroES-like_sf"/>
</dbReference>
<dbReference type="PRINTS" id="PR00297">
    <property type="entry name" value="CHAPERONIN10"/>
</dbReference>
<dbReference type="EMBL" id="HQ115578">
    <property type="protein sequence ID" value="ADV59557.1"/>
    <property type="molecule type" value="mRNA"/>
</dbReference>
<dbReference type="GO" id="GO:0051087">
    <property type="term" value="F:protein-folding chaperone binding"/>
    <property type="evidence" value="ECO:0007669"/>
    <property type="project" value="TreeGrafter"/>
</dbReference>
<dbReference type="GO" id="GO:0005759">
    <property type="term" value="C:mitochondrial matrix"/>
    <property type="evidence" value="ECO:0007669"/>
    <property type="project" value="TreeGrafter"/>
</dbReference>
<dbReference type="PROSITE" id="PS00681">
    <property type="entry name" value="CHAPERONINS_CPN10"/>
    <property type="match status" value="1"/>
</dbReference>
<dbReference type="Gene3D" id="2.30.33.40">
    <property type="entry name" value="GroES chaperonin"/>
    <property type="match status" value="1"/>
</dbReference>
<evidence type="ECO:0000313" key="7">
    <source>
        <dbReference type="EMBL" id="ADV59557.1"/>
    </source>
</evidence>
<protein>
    <recommendedName>
        <fullName evidence="2">10 kDa heat shock protein, mitochondrial</fullName>
    </recommendedName>
    <alternativeName>
        <fullName evidence="4">10 kDa chaperonin</fullName>
    </alternativeName>
    <alternativeName>
        <fullName evidence="5">Chaperonin 10</fullName>
    </alternativeName>
</protein>
<dbReference type="PANTHER" id="PTHR10772">
    <property type="entry name" value="10 KDA HEAT SHOCK PROTEIN"/>
    <property type="match status" value="1"/>
</dbReference>
<dbReference type="AlphaFoldDB" id="H2B649"/>
<dbReference type="GO" id="GO:0046872">
    <property type="term" value="F:metal ion binding"/>
    <property type="evidence" value="ECO:0007669"/>
    <property type="project" value="TreeGrafter"/>
</dbReference>
<organism evidence="7">
    <name type="scientific">Paracyclopina nana</name>
    <name type="common">Marine copepod</name>
    <dbReference type="NCBI Taxonomy" id="565004"/>
    <lineage>
        <taxon>Eukaryota</taxon>
        <taxon>Metazoa</taxon>
        <taxon>Ecdysozoa</taxon>
        <taxon>Arthropoda</taxon>
        <taxon>Crustacea</taxon>
        <taxon>Multicrustacea</taxon>
        <taxon>Hexanauplia</taxon>
        <taxon>Copepoda</taxon>
        <taxon>Cyclopoida</taxon>
        <taxon>Cyclopettidae</taxon>
        <taxon>Paracyclopina</taxon>
    </lineage>
</organism>
<dbReference type="SMART" id="SM00883">
    <property type="entry name" value="Cpn10"/>
    <property type="match status" value="1"/>
</dbReference>
<keyword evidence="7" id="KW-0346">Stress response</keyword>
<dbReference type="FunFam" id="2.30.33.40:FF:000002">
    <property type="entry name" value="10 kDa chaperonin, mitochondrial"/>
    <property type="match status" value="1"/>
</dbReference>
<dbReference type="EMBL" id="KF516626">
    <property type="protein sequence ID" value="AII16530.1"/>
    <property type="molecule type" value="mRNA"/>
</dbReference>
<reference evidence="7" key="2">
    <citation type="journal article" date="2012" name="Comp. Biochem. Physiol., Part A Mol. Integr. Physiol.">
        <title>Effect of culture density and antioxidants on naupliar production and gene expression of the cyclopoid copepod, Paracyclopina nana.</title>
        <authorList>
            <person name="Lee K.W."/>
            <person name="Rhee J.S."/>
            <person name="Han J."/>
            <person name="Park H.G."/>
            <person name="Lee J.S."/>
        </authorList>
    </citation>
    <scope>NUCLEOTIDE SEQUENCE</scope>
</reference>
<dbReference type="PANTHER" id="PTHR10772:SF0">
    <property type="entry name" value="10 KDA HEAT SHOCK PROTEIN, MITOCHONDRIAL"/>
    <property type="match status" value="1"/>
</dbReference>
<evidence type="ECO:0000313" key="8">
    <source>
        <dbReference type="EMBL" id="AII16530.1"/>
    </source>
</evidence>
<dbReference type="SUPFAM" id="SSF50129">
    <property type="entry name" value="GroES-like"/>
    <property type="match status" value="1"/>
</dbReference>
<accession>H2B649</accession>
<evidence type="ECO:0000256" key="5">
    <source>
        <dbReference type="ARBA" id="ARBA00031971"/>
    </source>
</evidence>
<evidence type="ECO:0000256" key="1">
    <source>
        <dbReference type="ARBA" id="ARBA00006975"/>
    </source>
</evidence>
<evidence type="ECO:0000256" key="6">
    <source>
        <dbReference type="RuleBase" id="RU003479"/>
    </source>
</evidence>
<dbReference type="GO" id="GO:0005524">
    <property type="term" value="F:ATP binding"/>
    <property type="evidence" value="ECO:0007669"/>
    <property type="project" value="InterPro"/>
</dbReference>
<dbReference type="Pfam" id="PF00166">
    <property type="entry name" value="Cpn10"/>
    <property type="match status" value="1"/>
</dbReference>
<dbReference type="CDD" id="cd00320">
    <property type="entry name" value="cpn10"/>
    <property type="match status" value="1"/>
</dbReference>
<dbReference type="HAMAP" id="MF_00580">
    <property type="entry name" value="CH10"/>
    <property type="match status" value="1"/>
</dbReference>
<comment type="similarity">
    <text evidence="1 6">Belongs to the GroES chaperonin family.</text>
</comment>
<keyword evidence="3 6" id="KW-0143">Chaperone</keyword>
<proteinExistence type="evidence at transcript level"/>
<sequence>MSITGPIKRLLPLFDRIVVQRAEAATKSKGGIIIPEKSVGKVLEATVVAAGPGARNDKGETIKMSVQVGDRVLLPEYGGTKIEVDQIEYAIFREADIVAKFGKE</sequence>
<reference evidence="8" key="3">
    <citation type="submission" date="2013-08" db="EMBL/GenBank/DDBJ databases">
        <title>Paracyclopina nana immune related genes.</title>
        <authorList>
            <person name="Kim B.-M."/>
            <person name="Rhee J.-S."/>
            <person name="Lee J.-S."/>
        </authorList>
    </citation>
    <scope>NUCLEOTIDE SEQUENCE</scope>
</reference>
<evidence type="ECO:0000256" key="4">
    <source>
        <dbReference type="ARBA" id="ARBA00029976"/>
    </source>
</evidence>
<reference evidence="7" key="1">
    <citation type="submission" date="2010-08" db="EMBL/GenBank/DDBJ databases">
        <authorList>
            <person name="Lee J.-S."/>
        </authorList>
    </citation>
    <scope>NUCLEOTIDE SEQUENCE</scope>
</reference>
<evidence type="ECO:0000256" key="2">
    <source>
        <dbReference type="ARBA" id="ARBA00018842"/>
    </source>
</evidence>
<evidence type="ECO:0000256" key="3">
    <source>
        <dbReference type="ARBA" id="ARBA00023186"/>
    </source>
</evidence>
<dbReference type="InterPro" id="IPR018369">
    <property type="entry name" value="Chaprnonin_Cpn10_CS"/>
</dbReference>
<dbReference type="GO" id="GO:0051082">
    <property type="term" value="F:unfolded protein binding"/>
    <property type="evidence" value="ECO:0007669"/>
    <property type="project" value="TreeGrafter"/>
</dbReference>
<name>H2B649_PARNA</name>
<dbReference type="InterPro" id="IPR037124">
    <property type="entry name" value="Chaperonin_GroES_sf"/>
</dbReference>
<dbReference type="GO" id="GO:0044183">
    <property type="term" value="F:protein folding chaperone"/>
    <property type="evidence" value="ECO:0007669"/>
    <property type="project" value="InterPro"/>
</dbReference>